<evidence type="ECO:0000256" key="11">
    <source>
        <dbReference type="PIRNR" id="PIRNR004967"/>
    </source>
</evidence>
<evidence type="ECO:0000256" key="9">
    <source>
        <dbReference type="ARBA" id="ARBA00023014"/>
    </source>
</evidence>
<protein>
    <recommendedName>
        <fullName evidence="4 11">2-(3-amino-3-carboxypropyl)histidine synthase subunit 1</fullName>
        <ecNumber evidence="3 11">2.5.1.108</ecNumber>
    </recommendedName>
</protein>
<dbReference type="Proteomes" id="UP000242167">
    <property type="component" value="Nucleomorph 1"/>
</dbReference>
<gene>
    <name evidence="13" type="primary">orf414</name>
    <name evidence="14" type="ORF">GTHE00462_LOCUS22827</name>
    <name evidence="15" type="ORF">GTHE00462_LOCUS22829</name>
</gene>
<keyword evidence="7" id="KW-0479">Metal-binding</keyword>
<evidence type="ECO:0000256" key="7">
    <source>
        <dbReference type="ARBA" id="ARBA00022723"/>
    </source>
</evidence>
<evidence type="ECO:0000313" key="13">
    <source>
        <dbReference type="EMBL" id="AAK39863.1"/>
    </source>
</evidence>
<name>Q98RT5_GUITH</name>
<dbReference type="UniPathway" id="UPA00559"/>
<dbReference type="InterPro" id="IPR016435">
    <property type="entry name" value="DPH1/DPH2"/>
</dbReference>
<dbReference type="EMBL" id="HBKN01029469">
    <property type="protein sequence ID" value="CAE2313590.1"/>
    <property type="molecule type" value="Transcribed_RNA"/>
</dbReference>
<accession>Q98RT5</accession>
<dbReference type="GO" id="GO:0051539">
    <property type="term" value="F:4 iron, 4 sulfur cluster binding"/>
    <property type="evidence" value="ECO:0007669"/>
    <property type="project" value="UniProtKB-UniRule"/>
</dbReference>
<keyword evidence="13" id="KW-0542">Nucleomorph</keyword>
<organism evidence="13 16">
    <name type="scientific">Guillardia theta</name>
    <name type="common">Cryptophyte</name>
    <name type="synonym">Cryptomonas phi</name>
    <dbReference type="NCBI Taxonomy" id="55529"/>
    <lineage>
        <taxon>Eukaryota</taxon>
        <taxon>Cryptophyceae</taxon>
        <taxon>Pyrenomonadales</taxon>
        <taxon>Geminigeraceae</taxon>
        <taxon>Guillardia</taxon>
    </lineage>
</organism>
<reference evidence="13 16" key="1">
    <citation type="journal article" date="2001" name="Nature">
        <title>The highly reduced genome of an enslaved algal nucleus.</title>
        <authorList>
            <person name="Douglas S."/>
            <person name="Zauner S."/>
            <person name="Fraunholz M."/>
            <person name="Beaton M."/>
            <person name="Penny S."/>
            <person name="Deng L."/>
            <person name="Wu X."/>
            <person name="Reith M."/>
            <person name="Cavalier-Smith T."/>
            <person name="Maier U."/>
        </authorList>
    </citation>
    <scope>NUCLEOTIDE SEQUENCE [LARGE SCALE GENOMIC DNA]</scope>
</reference>
<dbReference type="InterPro" id="IPR042265">
    <property type="entry name" value="DPH1/DPH2_3"/>
</dbReference>
<evidence type="ECO:0000256" key="2">
    <source>
        <dbReference type="ARBA" id="ARBA00010173"/>
    </source>
</evidence>
<evidence type="ECO:0000256" key="5">
    <source>
        <dbReference type="ARBA" id="ARBA00022679"/>
    </source>
</evidence>
<dbReference type="Gene3D" id="3.40.50.11860">
    <property type="entry name" value="Diphthamide synthesis DPH1/DPH2 domain 3"/>
    <property type="match status" value="1"/>
</dbReference>
<dbReference type="PANTHER" id="PTHR10762">
    <property type="entry name" value="DIPHTHAMIDE BIOSYNTHESIS PROTEIN"/>
    <property type="match status" value="1"/>
</dbReference>
<comment type="catalytic activity">
    <reaction evidence="10 11">
        <text>L-histidyl-[translation elongation factor 2] + S-adenosyl-L-methionine = 2-[(3S)-amino-3-carboxypropyl]-L-histidyl-[translation elongation factor 2] + S-methyl-5'-thioadenosine + H(+)</text>
        <dbReference type="Rhea" id="RHEA:36783"/>
        <dbReference type="Rhea" id="RHEA-COMP:9748"/>
        <dbReference type="Rhea" id="RHEA-COMP:9749"/>
        <dbReference type="ChEBI" id="CHEBI:15378"/>
        <dbReference type="ChEBI" id="CHEBI:17509"/>
        <dbReference type="ChEBI" id="CHEBI:29979"/>
        <dbReference type="ChEBI" id="CHEBI:59789"/>
        <dbReference type="ChEBI" id="CHEBI:73995"/>
        <dbReference type="EC" id="2.5.1.108"/>
    </reaction>
</comment>
<evidence type="ECO:0000256" key="6">
    <source>
        <dbReference type="ARBA" id="ARBA00022691"/>
    </source>
</evidence>
<keyword evidence="12" id="KW-0472">Membrane</keyword>
<dbReference type="EMBL" id="AF165818">
    <property type="protein sequence ID" value="AAK39863.1"/>
    <property type="molecule type" value="Genomic_DNA"/>
</dbReference>
<dbReference type="Gene3D" id="3.40.50.11850">
    <property type="entry name" value="Diphthamide synthesis DPH1/DPH2 domain 2"/>
    <property type="match status" value="1"/>
</dbReference>
<dbReference type="AlphaFoldDB" id="Q98RT5"/>
<evidence type="ECO:0000313" key="16">
    <source>
        <dbReference type="Proteomes" id="UP000242167"/>
    </source>
</evidence>
<evidence type="ECO:0000256" key="3">
    <source>
        <dbReference type="ARBA" id="ARBA00012221"/>
    </source>
</evidence>
<dbReference type="PANTHER" id="PTHR10762:SF1">
    <property type="entry name" value="2-(3-AMINO-3-CARBOXYPROPYL)HISTIDINE SYNTHASE SUBUNIT 1"/>
    <property type="match status" value="1"/>
</dbReference>
<dbReference type="NCBIfam" id="TIGR00322">
    <property type="entry name" value="diphth2_R"/>
    <property type="match status" value="1"/>
</dbReference>
<evidence type="ECO:0000256" key="12">
    <source>
        <dbReference type="SAM" id="Phobius"/>
    </source>
</evidence>
<dbReference type="GeneID" id="857351"/>
<evidence type="ECO:0000313" key="15">
    <source>
        <dbReference type="EMBL" id="CAE2313594.1"/>
    </source>
</evidence>
<keyword evidence="12" id="KW-0812">Transmembrane</keyword>
<comment type="pathway">
    <text evidence="1 11">Protein modification; peptidyl-diphthamide biosynthesis.</text>
</comment>
<keyword evidence="9" id="KW-0411">Iron-sulfur</keyword>
<dbReference type="PIR" id="F90091">
    <property type="entry name" value="F90091"/>
</dbReference>
<evidence type="ECO:0000313" key="14">
    <source>
        <dbReference type="EMBL" id="CAE2313590.1"/>
    </source>
</evidence>
<proteinExistence type="inferred from homology"/>
<evidence type="ECO:0000256" key="10">
    <source>
        <dbReference type="ARBA" id="ARBA00048403"/>
    </source>
</evidence>
<keyword evidence="5 11" id="KW-0808">Transferase</keyword>
<dbReference type="PIRSF" id="PIRSF004967">
    <property type="entry name" value="DPH1"/>
    <property type="match status" value="1"/>
</dbReference>
<dbReference type="EC" id="2.5.1.108" evidence="3 11"/>
<feature type="transmembrane region" description="Helical" evidence="12">
    <location>
        <begin position="361"/>
        <end position="383"/>
    </location>
</feature>
<dbReference type="Gene3D" id="3.40.50.11840">
    <property type="entry name" value="Diphthamide synthesis DPH1/DPH2 domain 1"/>
    <property type="match status" value="1"/>
</dbReference>
<comment type="similarity">
    <text evidence="2 11">Belongs to the DPH1/DPH2 family. DPH1 subfamily.</text>
</comment>
<keyword evidence="11" id="KW-0004">4Fe-4S</keyword>
<sequence length="414" mass="48944">MKKIMDWLKSNITDLLVIYKNFNYELILNNKKISNNNLYLKFNCSLLKKKSYEINRYFPLNYNFENEKIINQFNNFKPKKVLLQLPQGLLEFLPALFSFLFSSSQELKKVFISKIITYGACNIDDEESKLLGICIIIHFGHSCLIKIKRCLVPVIYVFIEINFDDRFFCEKIIKNIGIKYTINIVETIQYRTKAFNLFKNLSFLNNDFKFSKISPLSQGEILGCTTHSGTFIKNFIYLGDGRFHPEGLVLSNPGSKIMQYNPITRQFINFDLKLSEIIFYREKEAYKILSNSKIMGFIKGSMGRQGASFIYRKIEFWIKKFYRGIVKFVFSVIDFFTISLLELSGIDIWVQNSCPRLSIDWGLFFVNPMLTVYEILNMTKIFYKNKKKYPMDFYSEVVNPWSNNYYNKYCRNKI</sequence>
<comment type="cofactor">
    <cofactor evidence="11">
        <name>[4Fe-4S] cluster</name>
        <dbReference type="ChEBI" id="CHEBI:49883"/>
    </cofactor>
    <text evidence="11">Binds 1 [4Fe-4S] cluster per subunit. The cluster is coordinated with 3 cysteines and an exchangeable S-adenosyl-L-methionine.</text>
</comment>
<dbReference type="GO" id="GO:0090560">
    <property type="term" value="F:2-(3-amino-3-carboxypropyl)histidine synthase activity"/>
    <property type="evidence" value="ECO:0007669"/>
    <property type="project" value="UniProtKB-UniRule"/>
</dbReference>
<evidence type="ECO:0000256" key="8">
    <source>
        <dbReference type="ARBA" id="ARBA00023004"/>
    </source>
</evidence>
<evidence type="ECO:0000256" key="1">
    <source>
        <dbReference type="ARBA" id="ARBA00005156"/>
    </source>
</evidence>
<dbReference type="Pfam" id="PF01866">
    <property type="entry name" value="Diphthamide_syn"/>
    <property type="match status" value="1"/>
</dbReference>
<dbReference type="SFLD" id="SFLDS00032">
    <property type="entry name" value="Radical_SAM_3-amino-3-carboxyp"/>
    <property type="match status" value="1"/>
</dbReference>
<feature type="transmembrane region" description="Helical" evidence="12">
    <location>
        <begin position="321"/>
        <end position="341"/>
    </location>
</feature>
<keyword evidence="12" id="KW-1133">Transmembrane helix</keyword>
<evidence type="ECO:0000256" key="4">
    <source>
        <dbReference type="ARBA" id="ARBA00021915"/>
    </source>
</evidence>
<dbReference type="InterPro" id="IPR035435">
    <property type="entry name" value="DPH1/DPH2_euk_archaea"/>
</dbReference>
<keyword evidence="6 11" id="KW-0949">S-adenosyl-L-methionine</keyword>
<reference evidence="14" key="2">
    <citation type="submission" date="2021-01" db="EMBL/GenBank/DDBJ databases">
        <authorList>
            <person name="Corre E."/>
            <person name="Pelletier E."/>
            <person name="Niang G."/>
            <person name="Scheremetjew M."/>
            <person name="Finn R."/>
            <person name="Kale V."/>
            <person name="Holt S."/>
            <person name="Cochrane G."/>
            <person name="Meng A."/>
            <person name="Brown T."/>
            <person name="Cohen L."/>
        </authorList>
    </citation>
    <scope>NUCLEOTIDE SEQUENCE</scope>
    <source>
        <strain evidence="14">CCMP 2712</strain>
    </source>
</reference>
<keyword evidence="8" id="KW-0408">Iron</keyword>
<geneLocation type="nucleomorph" evidence="13"/>
<comment type="function">
    <text evidence="11">Catalyzes the first step of diphthamide biosynthesis, a post-translational modification of histidine which occurs in elongation factor 2.</text>
</comment>
<dbReference type="InterPro" id="IPR042264">
    <property type="entry name" value="DPH1/DPH2_2"/>
</dbReference>
<dbReference type="EMBL" id="HBKN01029471">
    <property type="protein sequence ID" value="CAE2313594.1"/>
    <property type="molecule type" value="Transcribed_RNA"/>
</dbReference>
<dbReference type="GO" id="GO:0046872">
    <property type="term" value="F:metal ion binding"/>
    <property type="evidence" value="ECO:0007669"/>
    <property type="project" value="UniProtKB-KW"/>
</dbReference>
<dbReference type="InterPro" id="IPR042263">
    <property type="entry name" value="DPH1/DPH2_1"/>
</dbReference>
<dbReference type="GO" id="GO:0017183">
    <property type="term" value="P:protein histidyl modification to diphthamide"/>
    <property type="evidence" value="ECO:0007669"/>
    <property type="project" value="UniProtKB-UniRule"/>
</dbReference>
<dbReference type="RefSeq" id="XP_001713568.1">
    <property type="nucleotide sequence ID" value="XM_001713516.1"/>
</dbReference>